<evidence type="ECO:0000313" key="2">
    <source>
        <dbReference type="Proteomes" id="UP000660380"/>
    </source>
</evidence>
<accession>A0ABR8GPB2</accession>
<sequence>MKLEELPLLDIFNSLRQRHGLPLGVEEYLVVVRSLEAGFGISNREELEQLCCMLWAKSEEDNRLIRRLFEQMWKQFELYSPSHTQLQPPIPEKPEINALKALIDFSKDFFKNSFKRFFGTTPETSLTEAATPEPFQPEESLLDLETTPTITPEPVQAVQAVRSSRGDKEMKRPRYMLLTEYFPVTKRQMKQCWRYLRRPVRQGVATELDIEATVAKIGREGTLLQPVLMPPRTNRTDLVLLIDQEGSMVPFHDLSRQLVETAQRGGRLRTTNVFYFHDYPDEYLYRHPAMLDAKAVSEVLGEIGERAAVLIISDAGAARGNFDQERVDNTKAWIKQLQQSVRYYAWLNPMPSECWRQTTAGEIARFVPMFEMSPQGMNAAISVLRGRYIVVKELDESLCY</sequence>
<dbReference type="EMBL" id="JACJTA010000015">
    <property type="protein sequence ID" value="MBD2604791.1"/>
    <property type="molecule type" value="Genomic_DNA"/>
</dbReference>
<dbReference type="PANTHER" id="PTHR39338:SF7">
    <property type="entry name" value="BLL6692 PROTEIN"/>
    <property type="match status" value="1"/>
</dbReference>
<dbReference type="Proteomes" id="UP000660380">
    <property type="component" value="Unassembled WGS sequence"/>
</dbReference>
<organism evidence="1 2">
    <name type="scientific">Scytonema hofmannii FACHB-248</name>
    <dbReference type="NCBI Taxonomy" id="1842502"/>
    <lineage>
        <taxon>Bacteria</taxon>
        <taxon>Bacillati</taxon>
        <taxon>Cyanobacteriota</taxon>
        <taxon>Cyanophyceae</taxon>
        <taxon>Nostocales</taxon>
        <taxon>Scytonemataceae</taxon>
        <taxon>Scytonema</taxon>
    </lineage>
</organism>
<dbReference type="RefSeq" id="WP_029630878.1">
    <property type="nucleotide sequence ID" value="NZ_JACJTA010000015.1"/>
</dbReference>
<proteinExistence type="predicted"/>
<name>A0ABR8GPB2_9CYAN</name>
<comment type="caution">
    <text evidence="1">The sequence shown here is derived from an EMBL/GenBank/DDBJ whole genome shotgun (WGS) entry which is preliminary data.</text>
</comment>
<keyword evidence="2" id="KW-1185">Reference proteome</keyword>
<dbReference type="PANTHER" id="PTHR39338">
    <property type="entry name" value="BLL5662 PROTEIN-RELATED"/>
    <property type="match status" value="1"/>
</dbReference>
<dbReference type="InterPro" id="IPR008912">
    <property type="entry name" value="Uncharacterised_CoxE"/>
</dbReference>
<reference evidence="1 2" key="1">
    <citation type="journal article" date="2020" name="ISME J.">
        <title>Comparative genomics reveals insights into cyanobacterial evolution and habitat adaptation.</title>
        <authorList>
            <person name="Chen M.Y."/>
            <person name="Teng W.K."/>
            <person name="Zhao L."/>
            <person name="Hu C.X."/>
            <person name="Zhou Y.K."/>
            <person name="Han B.P."/>
            <person name="Song L.R."/>
            <person name="Shu W.S."/>
        </authorList>
    </citation>
    <scope>NUCLEOTIDE SEQUENCE [LARGE SCALE GENOMIC DNA]</scope>
    <source>
        <strain evidence="1 2">FACHB-248</strain>
    </source>
</reference>
<gene>
    <name evidence="1" type="ORF">H6G81_09695</name>
</gene>
<dbReference type="Pfam" id="PF05762">
    <property type="entry name" value="VWA_CoxE"/>
    <property type="match status" value="1"/>
</dbReference>
<evidence type="ECO:0000313" key="1">
    <source>
        <dbReference type="EMBL" id="MBD2604791.1"/>
    </source>
</evidence>
<protein>
    <submittedName>
        <fullName evidence="1">VWA domain-containing protein</fullName>
    </submittedName>
</protein>